<proteinExistence type="predicted"/>
<evidence type="ECO:0000313" key="1">
    <source>
        <dbReference type="EMBL" id="JAD74519.1"/>
    </source>
</evidence>
<accession>A0A0A9RM11</accession>
<dbReference type="AlphaFoldDB" id="A0A0A9RM11"/>
<protein>
    <submittedName>
        <fullName evidence="1">Uncharacterized protein</fullName>
    </submittedName>
</protein>
<sequence length="59" mass="6665">MHTKAPSTISSRHIYQLRHVDSLVDVTIHKLPSSPNEGGDRPHTARLPIQKLTQNKLWG</sequence>
<reference evidence="1" key="1">
    <citation type="submission" date="2014-09" db="EMBL/GenBank/DDBJ databases">
        <authorList>
            <person name="Magalhaes I.L.F."/>
            <person name="Oliveira U."/>
            <person name="Santos F.R."/>
            <person name="Vidigal T.H.D.A."/>
            <person name="Brescovit A.D."/>
            <person name="Santos A.J."/>
        </authorList>
    </citation>
    <scope>NUCLEOTIDE SEQUENCE</scope>
    <source>
        <tissue evidence="1">Shoot tissue taken approximately 20 cm above the soil surface</tissue>
    </source>
</reference>
<dbReference type="EMBL" id="GBRH01223376">
    <property type="protein sequence ID" value="JAD74519.1"/>
    <property type="molecule type" value="Transcribed_RNA"/>
</dbReference>
<name>A0A0A9RM11_ARUDO</name>
<organism evidence="1">
    <name type="scientific">Arundo donax</name>
    <name type="common">Giant reed</name>
    <name type="synonym">Donax arundinaceus</name>
    <dbReference type="NCBI Taxonomy" id="35708"/>
    <lineage>
        <taxon>Eukaryota</taxon>
        <taxon>Viridiplantae</taxon>
        <taxon>Streptophyta</taxon>
        <taxon>Embryophyta</taxon>
        <taxon>Tracheophyta</taxon>
        <taxon>Spermatophyta</taxon>
        <taxon>Magnoliopsida</taxon>
        <taxon>Liliopsida</taxon>
        <taxon>Poales</taxon>
        <taxon>Poaceae</taxon>
        <taxon>PACMAD clade</taxon>
        <taxon>Arundinoideae</taxon>
        <taxon>Arundineae</taxon>
        <taxon>Arundo</taxon>
    </lineage>
</organism>
<reference evidence="1" key="2">
    <citation type="journal article" date="2015" name="Data Brief">
        <title>Shoot transcriptome of the giant reed, Arundo donax.</title>
        <authorList>
            <person name="Barrero R.A."/>
            <person name="Guerrero F.D."/>
            <person name="Moolhuijzen P."/>
            <person name="Goolsby J.A."/>
            <person name="Tidwell J."/>
            <person name="Bellgard S.E."/>
            <person name="Bellgard M.I."/>
        </authorList>
    </citation>
    <scope>NUCLEOTIDE SEQUENCE</scope>
    <source>
        <tissue evidence="1">Shoot tissue taken approximately 20 cm above the soil surface</tissue>
    </source>
</reference>